<proteinExistence type="predicted"/>
<evidence type="ECO:0000313" key="1">
    <source>
        <dbReference type="EMBL" id="PHH78136.1"/>
    </source>
</evidence>
<dbReference type="OrthoDB" id="5221663at2759"/>
<dbReference type="Proteomes" id="UP000224854">
    <property type="component" value="Unassembled WGS sequence"/>
</dbReference>
<sequence length="343" mass="38662">MSGNASVGTLLADIADLMADGTRTLGLADKRLWGPDEHEQVRALQDALDEARRDFQELSPLVNGQCHYEHDRNHESLEELRALRLRFKALAECLRDWCRTGGPINPVWVRDTQALQRHLHRAQCRAARRIFSSATESSRRCLGAFIVHQIQQQQQQQEQEQHQQSQRRQQRVNALEAGCEAMTRADDTGHQRLLHMVQGADGCARIGGFERFGDRDIAFICDFCDGHLIWEDLEAVPMPPAPSSHCAPWQTTGLSLCEAQEKKVICAPLVVANHVAPPPGDWQAGLLCPLCEDEARQPQDEDDDDQVYRPEYEFEDVAALQAHFEWHHVPGTTLPSAKSCLVM</sequence>
<accession>A0A2C5ZDM7</accession>
<keyword evidence="2" id="KW-1185">Reference proteome</keyword>
<evidence type="ECO:0000313" key="2">
    <source>
        <dbReference type="Proteomes" id="UP000224854"/>
    </source>
</evidence>
<organism evidence="1 2">
    <name type="scientific">Ophiocordyceps australis</name>
    <dbReference type="NCBI Taxonomy" id="1399860"/>
    <lineage>
        <taxon>Eukaryota</taxon>
        <taxon>Fungi</taxon>
        <taxon>Dikarya</taxon>
        <taxon>Ascomycota</taxon>
        <taxon>Pezizomycotina</taxon>
        <taxon>Sordariomycetes</taxon>
        <taxon>Hypocreomycetidae</taxon>
        <taxon>Hypocreales</taxon>
        <taxon>Ophiocordycipitaceae</taxon>
        <taxon>Ophiocordyceps</taxon>
    </lineage>
</organism>
<name>A0A2C5ZDM7_9HYPO</name>
<dbReference type="EMBL" id="NJEU01000236">
    <property type="protein sequence ID" value="PHH78136.1"/>
    <property type="molecule type" value="Genomic_DNA"/>
</dbReference>
<gene>
    <name evidence="1" type="ORF">CDD82_3188</name>
</gene>
<protein>
    <submittedName>
        <fullName evidence="1">Uncharacterized protein</fullName>
    </submittedName>
</protein>
<reference evidence="1 2" key="1">
    <citation type="submission" date="2017-06" db="EMBL/GenBank/DDBJ databases">
        <title>Ant-infecting Ophiocordyceps genomes reveal a high diversity of potential behavioral manipulation genes and a possible major role for enterotoxins.</title>
        <authorList>
            <person name="De Bekker C."/>
            <person name="Evans H.C."/>
            <person name="Brachmann A."/>
            <person name="Hughes D.P."/>
        </authorList>
    </citation>
    <scope>NUCLEOTIDE SEQUENCE [LARGE SCALE GENOMIC DNA]</scope>
    <source>
        <strain evidence="1 2">1348a</strain>
    </source>
</reference>
<comment type="caution">
    <text evidence="1">The sequence shown here is derived from an EMBL/GenBank/DDBJ whole genome shotgun (WGS) entry which is preliminary data.</text>
</comment>
<dbReference type="AlphaFoldDB" id="A0A2C5ZDM7"/>